<keyword evidence="2" id="KW-0343">GTPase activation</keyword>
<dbReference type="PANTHER" id="PTHR11787:SF8">
    <property type="entry name" value="RAB GDP DISSOCIATION INHIBITOR"/>
    <property type="match status" value="1"/>
</dbReference>
<comment type="similarity">
    <text evidence="1 2">Belongs to the Rab GDI family.</text>
</comment>
<name>A0A4Z2DN37_SCHJA</name>
<dbReference type="GO" id="GO:0007264">
    <property type="term" value="P:small GTPase-mediated signal transduction"/>
    <property type="evidence" value="ECO:0007669"/>
    <property type="project" value="InterPro"/>
</dbReference>
<dbReference type="InterPro" id="IPR036188">
    <property type="entry name" value="FAD/NAD-bd_sf"/>
</dbReference>
<dbReference type="Pfam" id="PF00996">
    <property type="entry name" value="GDI"/>
    <property type="match status" value="1"/>
</dbReference>
<evidence type="ECO:0000256" key="1">
    <source>
        <dbReference type="ARBA" id="ARBA00005593"/>
    </source>
</evidence>
<proteinExistence type="inferred from homology"/>
<dbReference type="Gene3D" id="3.50.50.60">
    <property type="entry name" value="FAD/NAD(P)-binding domain"/>
    <property type="match status" value="1"/>
</dbReference>
<keyword evidence="2" id="KW-0963">Cytoplasm</keyword>
<evidence type="ECO:0000256" key="2">
    <source>
        <dbReference type="RuleBase" id="RU363124"/>
    </source>
</evidence>
<dbReference type="OrthoDB" id="9446342at2759"/>
<gene>
    <name evidence="3" type="ORF">EWB00_010666</name>
</gene>
<dbReference type="SUPFAM" id="SSF51905">
    <property type="entry name" value="FAD/NAD(P)-binding domain"/>
    <property type="match status" value="2"/>
</dbReference>
<dbReference type="InterPro" id="IPR000806">
    <property type="entry name" value="RabGDI"/>
</dbReference>
<dbReference type="InterPro" id="IPR018203">
    <property type="entry name" value="GDP_dissociation_inhibitor"/>
</dbReference>
<dbReference type="GO" id="GO:0005737">
    <property type="term" value="C:cytoplasm"/>
    <property type="evidence" value="ECO:0007669"/>
    <property type="project" value="UniProtKB-SubCell"/>
</dbReference>
<dbReference type="GO" id="GO:0005093">
    <property type="term" value="F:Rab GDP-dissociation inhibitor activity"/>
    <property type="evidence" value="ECO:0007669"/>
    <property type="project" value="InterPro"/>
</dbReference>
<reference evidence="3 4" key="1">
    <citation type="submission" date="2019-03" db="EMBL/GenBank/DDBJ databases">
        <title>An improved genome assembly of the fluke Schistosoma japonicum.</title>
        <authorList>
            <person name="Hu W."/>
            <person name="Luo F."/>
            <person name="Yin M."/>
            <person name="Mo X."/>
            <person name="Sun C."/>
            <person name="Wu Q."/>
            <person name="Zhu B."/>
            <person name="Xiang M."/>
            <person name="Wang J."/>
            <person name="Wang Y."/>
            <person name="Zhang T."/>
            <person name="Xu B."/>
            <person name="Zheng H."/>
            <person name="Feng Z."/>
        </authorList>
    </citation>
    <scope>NUCLEOTIDE SEQUENCE [LARGE SCALE GENOMIC DNA]</scope>
    <source>
        <strain evidence="3">HuSjv2</strain>
        <tissue evidence="3">Worms</tissue>
    </source>
</reference>
<accession>A0A4Z2DN37</accession>
<keyword evidence="4" id="KW-1185">Reference proteome</keyword>
<comment type="subcellular location">
    <subcellularLocation>
        <location evidence="2">Cytoplasm</location>
    </subcellularLocation>
</comment>
<dbReference type="PRINTS" id="PR00891">
    <property type="entry name" value="RABGDIREP"/>
</dbReference>
<dbReference type="STRING" id="6182.A0A4Z2DN37"/>
<dbReference type="EMBL" id="SKCS01000084">
    <property type="protein sequence ID" value="TNN17964.1"/>
    <property type="molecule type" value="Genomic_DNA"/>
</dbReference>
<comment type="caution">
    <text evidence="3">The sequence shown here is derived from an EMBL/GenBank/DDBJ whole genome shotgun (WGS) entry which is preliminary data.</text>
</comment>
<dbReference type="Proteomes" id="UP000311919">
    <property type="component" value="Unassembled WGS sequence"/>
</dbReference>
<organism evidence="3 4">
    <name type="scientific">Schistosoma japonicum</name>
    <name type="common">Blood fluke</name>
    <dbReference type="NCBI Taxonomy" id="6182"/>
    <lineage>
        <taxon>Eukaryota</taxon>
        <taxon>Metazoa</taxon>
        <taxon>Spiralia</taxon>
        <taxon>Lophotrochozoa</taxon>
        <taxon>Platyhelminthes</taxon>
        <taxon>Trematoda</taxon>
        <taxon>Digenea</taxon>
        <taxon>Strigeidida</taxon>
        <taxon>Schistosomatoidea</taxon>
        <taxon>Schistosomatidae</taxon>
        <taxon>Schistosoma</taxon>
    </lineage>
</organism>
<evidence type="ECO:0000313" key="3">
    <source>
        <dbReference type="EMBL" id="TNN17964.1"/>
    </source>
</evidence>
<dbReference type="Gene3D" id="3.30.519.10">
    <property type="entry name" value="Guanine Nucleotide Dissociation Inhibitor, domain 2"/>
    <property type="match status" value="1"/>
</dbReference>
<dbReference type="PANTHER" id="PTHR11787">
    <property type="entry name" value="RAB GDP-DISSOCIATION INHIBITOR"/>
    <property type="match status" value="1"/>
</dbReference>
<comment type="function">
    <text evidence="2">Regulates the GDP/GTP exchange reaction of most RAB proteins by inhibiting the dissociation of GDP from them, and the subsequent binding of GTP.</text>
</comment>
<dbReference type="PRINTS" id="PR00892">
    <property type="entry name" value="RABGDI"/>
</dbReference>
<evidence type="ECO:0000313" key="4">
    <source>
        <dbReference type="Proteomes" id="UP000311919"/>
    </source>
</evidence>
<dbReference type="FunFam" id="1.10.405.10:FF:000011">
    <property type="entry name" value="Rab GDP dissociation inhibitor"/>
    <property type="match status" value="1"/>
</dbReference>
<sequence>MQHKDFSVSSMTCSMFWLYDKRNLVIYRVHFSLTDRRKLRIEHLKHRFSGLAISCTMNEKYDVIVLGTGLKECILSSLMSMEGNKVLHIDRNSYYGGDTTSITPIESLFQWFKVTADTTKFQRGRDWNVDLISKFLMANGKLVKILVDTGVTRYLEFRSVEGIYVYHSECIHKVPCNEGEALNTKLMDLFKKRRSRKLLVWAMNVDADNPSTWNHIYPSPMDIKKDTISHAFSSFNIDKDTQDFIGHAICLFQDDSYKDSIPAIEVISRIQLYSQSVCRFGKSPYLYPLYGLGELSQAFARLSAVHGGTYMLDKEIDELVMEDGQVVGVKAGNDVAKCDMVICDPNYVPSMVRKVDQVVRAICILAHPIAEVQNSLSTQIIIPQNEVNRKHDIYISSVSHQHNVCPDGFFLVYVATIVETSFPEKELEPGLKLLGSIEQVFYYVQDVYVPIDDGRKSRVFISSSYDASPHFESTCTDVLDLYERITGHSLDFSKIKRHEELND</sequence>
<dbReference type="GO" id="GO:0015031">
    <property type="term" value="P:protein transport"/>
    <property type="evidence" value="ECO:0007669"/>
    <property type="project" value="InterPro"/>
</dbReference>
<dbReference type="GO" id="GO:0016192">
    <property type="term" value="P:vesicle-mediated transport"/>
    <property type="evidence" value="ECO:0007669"/>
    <property type="project" value="TreeGrafter"/>
</dbReference>
<dbReference type="AlphaFoldDB" id="A0A4Z2DN37"/>
<protein>
    <recommendedName>
        <fullName evidence="2">Rab GDP dissociation inhibitor</fullName>
    </recommendedName>
</protein>
<dbReference type="Gene3D" id="1.10.405.10">
    <property type="entry name" value="Guanine Nucleotide Dissociation Inhibitor, domain 1"/>
    <property type="match status" value="1"/>
</dbReference>
<dbReference type="GO" id="GO:0005096">
    <property type="term" value="F:GTPase activator activity"/>
    <property type="evidence" value="ECO:0007669"/>
    <property type="project" value="UniProtKB-KW"/>
</dbReference>